<dbReference type="OrthoDB" id="238616at2759"/>
<reference evidence="3" key="1">
    <citation type="journal article" date="2010" name="PLoS Negl. Trop. Dis.">
        <title>The genome sequence of Trypanosoma brucei gambiense, causative agent of chronic human african trypanosomiasis.</title>
        <authorList>
            <person name="Jackson A.P."/>
            <person name="Sanders M."/>
            <person name="Berry A."/>
            <person name="McQuillan J."/>
            <person name="Aslett M.A."/>
            <person name="Quail M.A."/>
            <person name="Chukualim B."/>
            <person name="Capewell P."/>
            <person name="MacLeod A."/>
            <person name="Melville S.E."/>
            <person name="Gibson W."/>
            <person name="Barry J.D."/>
            <person name="Berriman M."/>
            <person name="Hertz-Fowler C."/>
        </authorList>
    </citation>
    <scope>NUCLEOTIDE SEQUENCE [LARGE SCALE GENOMIC DNA]</scope>
    <source>
        <strain evidence="3">MHOM/CI/86/DAL972</strain>
    </source>
</reference>
<gene>
    <name evidence="2" type="ORF">TbgDal_X18080</name>
</gene>
<dbReference type="EMBL" id="FN554973">
    <property type="protein sequence ID" value="CBH16705.1"/>
    <property type="molecule type" value="Genomic_DNA"/>
</dbReference>
<dbReference type="AlphaFoldDB" id="D0A0E7"/>
<name>D0A0E7_TRYB9</name>
<accession>D0A0E7</accession>
<protein>
    <submittedName>
        <fullName evidence="2">Uncharacterized protein</fullName>
    </submittedName>
</protein>
<sequence length="573" mass="63159">MEYPAEFHTPSTVYQEGCTTSPSPTPMFPKVSNLVTGIWERPSESHDAGCLKDYAVHEMRDATQSNAQPTSVPSPRCTSNVNDGFRIPPYDTFLPTCDKERSQISAPTADGVSINALSSLFSSEPILAENTVPSGDWDVFFPLRECWNSSSRPPTPTIPLGVCANTTDTPPKLHLSNAIGEVCPQSADMQRPFFSLEEDTESEEVCALPVNFGTTYCSEGNIVEALIAQLAANGDSVVPTSINKVYAPQGQRTSSAMSSFQEGTVRNAKRGAAVSDPLAAHFLDNTTDIYEGVAGRHVAATAVCEGQQRHVPPFAICCSPIDLPGVGNGRAMNERHRGFIQHRQRGADTAPRSGKGGLAPGSWHLGRRPLYSLPFPLVDHSMLSDLYRDTPQDQELRRIINSNGPGGPLMSSEWPPRTKSCVVKMLRQLHAKVLLQHLRVVSFARRDLYGVVRLFDSWNGKGIPPPGVMFGSYYFYTMSKFGREMCLKHNGRERAGGFCRGCDYAQRGPNFRCRYQHACLFCLSDDHGWFDETCCQRYVALQQKMVELRITDAVAQALLDALETEDEPIRRKG</sequence>
<dbReference type="GeneID" id="23865052"/>
<evidence type="ECO:0000313" key="3">
    <source>
        <dbReference type="Proteomes" id="UP000002316"/>
    </source>
</evidence>
<dbReference type="Proteomes" id="UP000002316">
    <property type="component" value="Chromosome 10"/>
</dbReference>
<evidence type="ECO:0000256" key="1">
    <source>
        <dbReference type="SAM" id="MobiDB-lite"/>
    </source>
</evidence>
<evidence type="ECO:0000313" key="2">
    <source>
        <dbReference type="EMBL" id="CBH16705.1"/>
    </source>
</evidence>
<organism evidence="2 3">
    <name type="scientific">Trypanosoma brucei gambiense (strain MHOM/CI/86/DAL972)</name>
    <dbReference type="NCBI Taxonomy" id="679716"/>
    <lineage>
        <taxon>Eukaryota</taxon>
        <taxon>Discoba</taxon>
        <taxon>Euglenozoa</taxon>
        <taxon>Kinetoplastea</taxon>
        <taxon>Metakinetoplastina</taxon>
        <taxon>Trypanosomatida</taxon>
        <taxon>Trypanosomatidae</taxon>
        <taxon>Trypanosoma</taxon>
    </lineage>
</organism>
<dbReference type="VEuPathDB" id="TriTrypDB:Tbg972.10.18080"/>
<dbReference type="RefSeq" id="XP_011778969.1">
    <property type="nucleotide sequence ID" value="XM_011780667.1"/>
</dbReference>
<feature type="compositionally biased region" description="Polar residues" evidence="1">
    <location>
        <begin position="62"/>
        <end position="81"/>
    </location>
</feature>
<proteinExistence type="predicted"/>
<feature type="region of interest" description="Disordered" evidence="1">
    <location>
        <begin position="61"/>
        <end position="81"/>
    </location>
</feature>
<dbReference type="KEGG" id="tbg:TbgDal_X18080"/>